<reference evidence="1" key="1">
    <citation type="submission" date="2018-05" db="EMBL/GenBank/DDBJ databases">
        <authorList>
            <person name="Lanie J.A."/>
            <person name="Ng W.-L."/>
            <person name="Kazmierczak K.M."/>
            <person name="Andrzejewski T.M."/>
            <person name="Davidsen T.M."/>
            <person name="Wayne K.J."/>
            <person name="Tettelin H."/>
            <person name="Glass J.I."/>
            <person name="Rusch D."/>
            <person name="Podicherti R."/>
            <person name="Tsui H.-C.T."/>
            <person name="Winkler M.E."/>
        </authorList>
    </citation>
    <scope>NUCLEOTIDE SEQUENCE</scope>
</reference>
<name>A0A383EPX5_9ZZZZ</name>
<proteinExistence type="predicted"/>
<dbReference type="InterPro" id="IPR011989">
    <property type="entry name" value="ARM-like"/>
</dbReference>
<dbReference type="SUPFAM" id="SSF48452">
    <property type="entry name" value="TPR-like"/>
    <property type="match status" value="1"/>
</dbReference>
<accession>A0A383EPX5</accession>
<dbReference type="SUPFAM" id="SSF48371">
    <property type="entry name" value="ARM repeat"/>
    <property type="match status" value="1"/>
</dbReference>
<dbReference type="Gene3D" id="1.25.10.10">
    <property type="entry name" value="Leucine-rich Repeat Variant"/>
    <property type="match status" value="1"/>
</dbReference>
<dbReference type="EMBL" id="UINC01227457">
    <property type="protein sequence ID" value="SVE58350.1"/>
    <property type="molecule type" value="Genomic_DNA"/>
</dbReference>
<dbReference type="AlphaFoldDB" id="A0A383EPX5"/>
<organism evidence="1">
    <name type="scientific">marine metagenome</name>
    <dbReference type="NCBI Taxonomy" id="408172"/>
    <lineage>
        <taxon>unclassified sequences</taxon>
        <taxon>metagenomes</taxon>
        <taxon>ecological metagenomes</taxon>
    </lineage>
</organism>
<evidence type="ECO:0000313" key="1">
    <source>
        <dbReference type="EMBL" id="SVE58350.1"/>
    </source>
</evidence>
<dbReference type="InterPro" id="IPR011990">
    <property type="entry name" value="TPR-like_helical_dom_sf"/>
</dbReference>
<feature type="non-terminal residue" evidence="1">
    <location>
        <position position="230"/>
    </location>
</feature>
<gene>
    <name evidence="1" type="ORF">METZ01_LOCUS511204</name>
</gene>
<dbReference type="InterPro" id="IPR016024">
    <property type="entry name" value="ARM-type_fold"/>
</dbReference>
<feature type="non-terminal residue" evidence="1">
    <location>
        <position position="1"/>
    </location>
</feature>
<sequence>DLGHPGRRESARQLLLLAKDRAVVPLLKALADIDYGPARPELAEVLVGLLVRTGDQRIAHDLSRRLGNDPDPMVRARIARAAGLHRRVEFLDPLLEAGLTDGDDEVVHQTLIALGLLRSQLDNHQKERLLTTAASLVSRPHKGVRTEARILAEARVAELVDLGRSRVLSAEMAAAESLYQAAIAIVPDNKYANYRLARLRYDRGDHEAGLAMMRTHGMLLDVPRAGTPPH</sequence>
<protein>
    <submittedName>
        <fullName evidence="1">Uncharacterized protein</fullName>
    </submittedName>
</protein>